<dbReference type="PANTHER" id="PTHR45947">
    <property type="entry name" value="SULFOQUINOVOSYL TRANSFERASE SQD2"/>
    <property type="match status" value="1"/>
</dbReference>
<keyword evidence="4" id="KW-1185">Reference proteome</keyword>
<evidence type="ECO:0000313" key="4">
    <source>
        <dbReference type="Proteomes" id="UP001300012"/>
    </source>
</evidence>
<dbReference type="Pfam" id="PF00534">
    <property type="entry name" value="Glycos_transf_1"/>
    <property type="match status" value="1"/>
</dbReference>
<protein>
    <submittedName>
        <fullName evidence="3">Glycosyltransferase</fullName>
        <ecNumber evidence="3">2.4.-.-</ecNumber>
    </submittedName>
</protein>
<dbReference type="InterPro" id="IPR050194">
    <property type="entry name" value="Glycosyltransferase_grp1"/>
</dbReference>
<feature type="region of interest" description="Disordered" evidence="1">
    <location>
        <begin position="584"/>
        <end position="605"/>
    </location>
</feature>
<evidence type="ECO:0000259" key="2">
    <source>
        <dbReference type="Pfam" id="PF00534"/>
    </source>
</evidence>
<dbReference type="SUPFAM" id="SSF53756">
    <property type="entry name" value="UDP-Glycosyltransferase/glycogen phosphorylase"/>
    <property type="match status" value="1"/>
</dbReference>
<dbReference type="RefSeq" id="WP_258217621.1">
    <property type="nucleotide sequence ID" value="NZ_JANQBD010000036.1"/>
</dbReference>
<gene>
    <name evidence="3" type="ORF">NV381_33325</name>
</gene>
<feature type="domain" description="Glycosyl transferase family 1" evidence="2">
    <location>
        <begin position="207"/>
        <end position="373"/>
    </location>
</feature>
<dbReference type="EC" id="2.4.-.-" evidence="3"/>
<organism evidence="3 4">
    <name type="scientific">Paenibacillus radicis</name>
    <name type="common">ex Xue et al. 2023</name>
    <dbReference type="NCBI Taxonomy" id="2972489"/>
    <lineage>
        <taxon>Bacteria</taxon>
        <taxon>Bacillati</taxon>
        <taxon>Bacillota</taxon>
        <taxon>Bacilli</taxon>
        <taxon>Bacillales</taxon>
        <taxon>Paenibacillaceae</taxon>
        <taxon>Paenibacillus</taxon>
    </lineage>
</organism>
<feature type="compositionally biased region" description="Low complexity" evidence="1">
    <location>
        <begin position="518"/>
        <end position="528"/>
    </location>
</feature>
<dbReference type="PANTHER" id="PTHR45947:SF3">
    <property type="entry name" value="SULFOQUINOVOSYL TRANSFERASE SQD2"/>
    <property type="match status" value="1"/>
</dbReference>
<dbReference type="Proteomes" id="UP001300012">
    <property type="component" value="Unassembled WGS sequence"/>
</dbReference>
<sequence>MQEAIIKRWGSWERMKVMLFSHMCGDQFMTGAEKSLLMLVQELSPYLDCVLVVPEKGILSSAAAKLEIKVIEQSYPLLWSLYEPEGTLRQQAVRIGNSEGYGELLELLLLQAPDLVIVNTCVNILPAMAAKKLGIPVAWLITEKINENAWTPLAVEQIDRYSDWIIGISKTVRLPFEHRDIEHKWHLLPPVWREEVYHPETWDDQSQSQRQRLGIGESNPVVGFISASLHKQKGLEHFIKMALEVGKSRPDVRFLIAGGEGDYLDEGMKLIEASGYRDRFLITGFESRLERIYPVIDILVVPSLVDEGFGLTALEGLGFGKTVIAYRSGGLEEILMSTGQGSGLVSKKDLDSLIHHVLERLSDTGASAQLQRQAVMDVYGLRAYRSRLKPLLRQFRSKAGEALENIQSSLEPVPNEGGLYAGVQSPVVFVVENGKKRHIPTPDSFEACGYRWEDVIQVPEAWLLGIPNGTPLSSDAPAARLTHSEEARTDSTPPTPSNIPVPEVTGPTIQQQPVIQAPPRSQSPPSQSKPLLFTHKRAGKKRKRTARGRRLVKRRLSSSRIIRRARKVAPSRRKRKLHFKISHRRKSFMSSKRIRSTRRKTLKKL</sequence>
<keyword evidence="3" id="KW-0808">Transferase</keyword>
<feature type="region of interest" description="Disordered" evidence="1">
    <location>
        <begin position="474"/>
        <end position="548"/>
    </location>
</feature>
<dbReference type="InterPro" id="IPR001296">
    <property type="entry name" value="Glyco_trans_1"/>
</dbReference>
<keyword evidence="3" id="KW-0328">Glycosyltransferase</keyword>
<dbReference type="EMBL" id="JANQBD010000036">
    <property type="protein sequence ID" value="MCR8636081.1"/>
    <property type="molecule type" value="Genomic_DNA"/>
</dbReference>
<evidence type="ECO:0000256" key="1">
    <source>
        <dbReference type="SAM" id="MobiDB-lite"/>
    </source>
</evidence>
<dbReference type="Gene3D" id="3.40.50.2000">
    <property type="entry name" value="Glycogen Phosphorylase B"/>
    <property type="match status" value="2"/>
</dbReference>
<evidence type="ECO:0000313" key="3">
    <source>
        <dbReference type="EMBL" id="MCR8636081.1"/>
    </source>
</evidence>
<reference evidence="3 4" key="1">
    <citation type="submission" date="2022-08" db="EMBL/GenBank/DDBJ databases">
        <title>Paenibacillus endoradicis sp. nov., Paenibacillus radicibacter sp. nov and Paenibacillus pararadicis sp. nov., three cold-adapted plant growth-promoting bacteria isolated from root of Larix gmelinii in Great Khingan.</title>
        <authorList>
            <person name="Xue H."/>
        </authorList>
    </citation>
    <scope>NUCLEOTIDE SEQUENCE [LARGE SCALE GENOMIC DNA]</scope>
    <source>
        <strain evidence="3 4">N5-1-1-5</strain>
    </source>
</reference>
<dbReference type="GO" id="GO:0016757">
    <property type="term" value="F:glycosyltransferase activity"/>
    <property type="evidence" value="ECO:0007669"/>
    <property type="project" value="UniProtKB-KW"/>
</dbReference>
<accession>A0ABT1YSC7</accession>
<proteinExistence type="predicted"/>
<comment type="caution">
    <text evidence="3">The sequence shown here is derived from an EMBL/GenBank/DDBJ whole genome shotgun (WGS) entry which is preliminary data.</text>
</comment>
<name>A0ABT1YSC7_9BACL</name>
<feature type="compositionally biased region" description="Basic residues" evidence="1">
    <location>
        <begin position="534"/>
        <end position="548"/>
    </location>
</feature>